<feature type="domain" description="PhnB-like" evidence="1">
    <location>
        <begin position="3"/>
        <end position="124"/>
    </location>
</feature>
<dbReference type="PANTHER" id="PTHR33990:SF4">
    <property type="entry name" value="PHNB-LIKE DOMAIN-CONTAINING PROTEIN"/>
    <property type="match status" value="1"/>
</dbReference>
<dbReference type="Pfam" id="PF06983">
    <property type="entry name" value="3-dmu-9_3-mt"/>
    <property type="match status" value="1"/>
</dbReference>
<dbReference type="InterPro" id="IPR029068">
    <property type="entry name" value="Glyas_Bleomycin-R_OHBP_Dase"/>
</dbReference>
<dbReference type="Gene3D" id="3.30.720.100">
    <property type="match status" value="1"/>
</dbReference>
<dbReference type="InterPro" id="IPR009725">
    <property type="entry name" value="3_dmu_93_MTrfase"/>
</dbReference>
<accession>A0A2G5RR14</accession>
<reference evidence="2 3" key="1">
    <citation type="submission" date="2017-10" db="EMBL/GenBank/DDBJ databases">
        <title>Draft genome sequence of Anoxybacillus flavithermus KU2-6-11 from caldera Uzon (Russia:Kamchtka).</title>
        <authorList>
            <person name="Korzhuk A.V."/>
            <person name="Rozanov A.S."/>
            <person name="Bryanskaya A.V."/>
            <person name="Peltek S.E."/>
        </authorList>
    </citation>
    <scope>NUCLEOTIDE SEQUENCE [LARGE SCALE GENOMIC DNA]</scope>
    <source>
        <strain evidence="2 3">KU2-6_11</strain>
    </source>
</reference>
<organism evidence="2 3">
    <name type="scientific">Anoxybacillus flavithermus</name>
    <dbReference type="NCBI Taxonomy" id="33934"/>
    <lineage>
        <taxon>Bacteria</taxon>
        <taxon>Bacillati</taxon>
        <taxon>Bacillota</taxon>
        <taxon>Bacilli</taxon>
        <taxon>Bacillales</taxon>
        <taxon>Anoxybacillaceae</taxon>
        <taxon>Anoxybacillus</taxon>
    </lineage>
</organism>
<name>A0A2G5RR14_9BACL</name>
<comment type="caution">
    <text evidence="2">The sequence shown here is derived from an EMBL/GenBank/DDBJ whole genome shotgun (WGS) entry which is preliminary data.</text>
</comment>
<dbReference type="CDD" id="cd06588">
    <property type="entry name" value="PhnB_like"/>
    <property type="match status" value="1"/>
</dbReference>
<dbReference type="RefSeq" id="WP_035048299.1">
    <property type="nucleotide sequence ID" value="NZ_PEDM01000009.1"/>
</dbReference>
<dbReference type="SUPFAM" id="SSF54593">
    <property type="entry name" value="Glyoxalase/Bleomycin resistance protein/Dihydroxybiphenyl dioxygenase"/>
    <property type="match status" value="1"/>
</dbReference>
<protein>
    <submittedName>
        <fullName evidence="2">VOC family protein</fullName>
    </submittedName>
</protein>
<sequence length="128" mass="14716">MDQKVVTCLMFSGQAEEAIRFYTSVFSPAEIEQIVPRENGIMFHMFHATFRLKGQRLMAIDNHIDHHEFTPAMSLCVTCDTEEEIDHVFERLSQSGKVLVPLGAYPFSKKFAWVEDRYGVSWQLSLGI</sequence>
<dbReference type="PANTHER" id="PTHR33990">
    <property type="entry name" value="PROTEIN YJDN-RELATED"/>
    <property type="match status" value="1"/>
</dbReference>
<dbReference type="EMBL" id="PEDM01000009">
    <property type="protein sequence ID" value="PIC05140.1"/>
    <property type="molecule type" value="Genomic_DNA"/>
</dbReference>
<dbReference type="InterPro" id="IPR028973">
    <property type="entry name" value="PhnB-like"/>
</dbReference>
<evidence type="ECO:0000313" key="3">
    <source>
        <dbReference type="Proteomes" id="UP000230559"/>
    </source>
</evidence>
<gene>
    <name evidence="2" type="ORF">CS060_06240</name>
</gene>
<dbReference type="Gene3D" id="3.30.720.110">
    <property type="match status" value="1"/>
</dbReference>
<evidence type="ECO:0000259" key="1">
    <source>
        <dbReference type="Pfam" id="PF06983"/>
    </source>
</evidence>
<evidence type="ECO:0000313" key="2">
    <source>
        <dbReference type="EMBL" id="PIC05140.1"/>
    </source>
</evidence>
<dbReference type="AlphaFoldDB" id="A0A2G5RR14"/>
<dbReference type="PIRSF" id="PIRSF021700">
    <property type="entry name" value="3_dmu_93_MTrfase"/>
    <property type="match status" value="1"/>
</dbReference>
<dbReference type="Proteomes" id="UP000230559">
    <property type="component" value="Unassembled WGS sequence"/>
</dbReference>
<proteinExistence type="predicted"/>